<evidence type="ECO:0000313" key="2">
    <source>
        <dbReference type="Proteomes" id="UP000233469"/>
    </source>
</evidence>
<accession>A0A2N1MQS8</accession>
<gene>
    <name evidence="1" type="ORF">RhiirC2_757436</name>
</gene>
<evidence type="ECO:0000313" key="1">
    <source>
        <dbReference type="EMBL" id="PKK63991.1"/>
    </source>
</evidence>
<dbReference type="Proteomes" id="UP000233469">
    <property type="component" value="Unassembled WGS sequence"/>
</dbReference>
<organism evidence="1 2">
    <name type="scientific">Rhizophagus irregularis</name>
    <dbReference type="NCBI Taxonomy" id="588596"/>
    <lineage>
        <taxon>Eukaryota</taxon>
        <taxon>Fungi</taxon>
        <taxon>Fungi incertae sedis</taxon>
        <taxon>Mucoromycota</taxon>
        <taxon>Glomeromycotina</taxon>
        <taxon>Glomeromycetes</taxon>
        <taxon>Glomerales</taxon>
        <taxon>Glomeraceae</taxon>
        <taxon>Rhizophagus</taxon>
    </lineage>
</organism>
<dbReference type="AlphaFoldDB" id="A0A2N1MQS8"/>
<reference evidence="1 2" key="1">
    <citation type="submission" date="2016-04" db="EMBL/GenBank/DDBJ databases">
        <title>Genome analyses suggest a sexual origin of heterokaryosis in a supposedly ancient asexual fungus.</title>
        <authorList>
            <person name="Ropars J."/>
            <person name="Sedzielewska K."/>
            <person name="Noel J."/>
            <person name="Charron P."/>
            <person name="Farinelli L."/>
            <person name="Marton T."/>
            <person name="Kruger M."/>
            <person name="Pelin A."/>
            <person name="Brachmann A."/>
            <person name="Corradi N."/>
        </authorList>
    </citation>
    <scope>NUCLEOTIDE SEQUENCE [LARGE SCALE GENOMIC DNA]</scope>
    <source>
        <strain evidence="1 2">C2</strain>
    </source>
</reference>
<dbReference type="EMBL" id="LLXL01001527">
    <property type="protein sequence ID" value="PKK63991.1"/>
    <property type="molecule type" value="Genomic_DNA"/>
</dbReference>
<protein>
    <submittedName>
        <fullName evidence="1">Uncharacterized protein</fullName>
    </submittedName>
</protein>
<name>A0A2N1MQS8_9GLOM</name>
<reference evidence="1 2" key="2">
    <citation type="submission" date="2017-10" db="EMBL/GenBank/DDBJ databases">
        <title>Extensive intraspecific genome diversity in a model arbuscular mycorrhizal fungus.</title>
        <authorList>
            <person name="Chen E.C.H."/>
            <person name="Morin E."/>
            <person name="Baudet D."/>
            <person name="Noel J."/>
            <person name="Ndikumana S."/>
            <person name="Charron P."/>
            <person name="St-Onge C."/>
            <person name="Giorgi J."/>
            <person name="Grigoriev I.V."/>
            <person name="Roux C."/>
            <person name="Martin F.M."/>
            <person name="Corradi N."/>
        </authorList>
    </citation>
    <scope>NUCLEOTIDE SEQUENCE [LARGE SCALE GENOMIC DNA]</scope>
    <source>
        <strain evidence="1 2">C2</strain>
    </source>
</reference>
<sequence>MEWQQIRTESSYMLSKEQGLGSLDQMKDWAMKHNNFLRMGHKSGEISQEYTTLRFHKMTQRQESYDR</sequence>
<proteinExistence type="predicted"/>
<dbReference type="OrthoDB" id="10485517at2759"/>
<comment type="caution">
    <text evidence="1">The sequence shown here is derived from an EMBL/GenBank/DDBJ whole genome shotgun (WGS) entry which is preliminary data.</text>
</comment>